<reference evidence="3" key="1">
    <citation type="submission" date="2020-08" db="EMBL/GenBank/DDBJ databases">
        <title>Multicomponent nature underlies the extraordinary mechanical properties of spider dragline silk.</title>
        <authorList>
            <person name="Kono N."/>
            <person name="Nakamura H."/>
            <person name="Mori M."/>
            <person name="Yoshida Y."/>
            <person name="Ohtoshi R."/>
            <person name="Malay A.D."/>
            <person name="Moran D.A.P."/>
            <person name="Tomita M."/>
            <person name="Numata K."/>
            <person name="Arakawa K."/>
        </authorList>
    </citation>
    <scope>NUCLEOTIDE SEQUENCE</scope>
</reference>
<feature type="region of interest" description="Disordered" evidence="1">
    <location>
        <begin position="47"/>
        <end position="67"/>
    </location>
</feature>
<keyword evidence="2" id="KW-0732">Signal</keyword>
<evidence type="ECO:0000313" key="3">
    <source>
        <dbReference type="EMBL" id="GFX88786.1"/>
    </source>
</evidence>
<evidence type="ECO:0000313" key="4">
    <source>
        <dbReference type="Proteomes" id="UP000887159"/>
    </source>
</evidence>
<proteinExistence type="predicted"/>
<dbReference type="EMBL" id="BMAU01021061">
    <property type="protein sequence ID" value="GFX88786.1"/>
    <property type="molecule type" value="Genomic_DNA"/>
</dbReference>
<sequence length="67" mass="7394">MIFFWLATLAGGPLASDGKEQESLHLVHLTLPPKSHTPVLALHTTVAEKCPSSREDEQDKQGDSRDR</sequence>
<comment type="caution">
    <text evidence="3">The sequence shown here is derived from an EMBL/GenBank/DDBJ whole genome shotgun (WGS) entry which is preliminary data.</text>
</comment>
<feature type="chain" id="PRO_5036447463" evidence="2">
    <location>
        <begin position="16"/>
        <end position="67"/>
    </location>
</feature>
<gene>
    <name evidence="3" type="ORF">TNCV_1558311</name>
</gene>
<feature type="signal peptide" evidence="2">
    <location>
        <begin position="1"/>
        <end position="15"/>
    </location>
</feature>
<dbReference type="AlphaFoldDB" id="A0A8X6UQR5"/>
<organism evidence="3 4">
    <name type="scientific">Trichonephila clavipes</name>
    <name type="common">Golden silk orbweaver</name>
    <name type="synonym">Nephila clavipes</name>
    <dbReference type="NCBI Taxonomy" id="2585209"/>
    <lineage>
        <taxon>Eukaryota</taxon>
        <taxon>Metazoa</taxon>
        <taxon>Ecdysozoa</taxon>
        <taxon>Arthropoda</taxon>
        <taxon>Chelicerata</taxon>
        <taxon>Arachnida</taxon>
        <taxon>Araneae</taxon>
        <taxon>Araneomorphae</taxon>
        <taxon>Entelegynae</taxon>
        <taxon>Araneoidea</taxon>
        <taxon>Nephilidae</taxon>
        <taxon>Trichonephila</taxon>
    </lineage>
</organism>
<accession>A0A8X6UQR5</accession>
<dbReference type="Proteomes" id="UP000887159">
    <property type="component" value="Unassembled WGS sequence"/>
</dbReference>
<name>A0A8X6UQR5_TRICX</name>
<keyword evidence="4" id="KW-1185">Reference proteome</keyword>
<evidence type="ECO:0000256" key="1">
    <source>
        <dbReference type="SAM" id="MobiDB-lite"/>
    </source>
</evidence>
<evidence type="ECO:0000256" key="2">
    <source>
        <dbReference type="SAM" id="SignalP"/>
    </source>
</evidence>
<protein>
    <submittedName>
        <fullName evidence="3">Uncharacterized protein</fullName>
    </submittedName>
</protein>
<feature type="compositionally biased region" description="Basic and acidic residues" evidence="1">
    <location>
        <begin position="51"/>
        <end position="67"/>
    </location>
</feature>